<protein>
    <recommendedName>
        <fullName evidence="1">DUF8042 domain-containing protein</fullName>
    </recommendedName>
</protein>
<reference evidence="3" key="1">
    <citation type="journal article" date="2016" name="Genome Announc.">
        <title>Complete genome sequence of Alkaliphilus metalliredigens strain QYMF, an alkaliphilic and metal-reducing bacterium isolated from borax-contaminated leachate ponds.</title>
        <authorList>
            <person name="Hwang C."/>
            <person name="Copeland A."/>
            <person name="Lucas S."/>
            <person name="Lapidus A."/>
            <person name="Barry K."/>
            <person name="Detter J.C."/>
            <person name="Glavina Del Rio T."/>
            <person name="Hammon N."/>
            <person name="Israni S."/>
            <person name="Dalin E."/>
            <person name="Tice H."/>
            <person name="Pitluck S."/>
            <person name="Chertkov O."/>
            <person name="Brettin T."/>
            <person name="Bruce D."/>
            <person name="Han C."/>
            <person name="Schmutz J."/>
            <person name="Larimer F."/>
            <person name="Land M.L."/>
            <person name="Hauser L."/>
            <person name="Kyrpides N."/>
            <person name="Mikhailova N."/>
            <person name="Ye Q."/>
            <person name="Zhou J."/>
            <person name="Richardson P."/>
            <person name="Fields M.W."/>
        </authorList>
    </citation>
    <scope>NUCLEOTIDE SEQUENCE [LARGE SCALE GENOMIC DNA]</scope>
    <source>
        <strain evidence="3">QYMF</strain>
    </source>
</reference>
<gene>
    <name evidence="2" type="ordered locus">Amet_0734</name>
</gene>
<dbReference type="OrthoDB" id="2874105at2"/>
<keyword evidence="3" id="KW-1185">Reference proteome</keyword>
<dbReference type="Proteomes" id="UP000001572">
    <property type="component" value="Chromosome"/>
</dbReference>
<dbReference type="eggNOG" id="ENOG50331P8">
    <property type="taxonomic scope" value="Bacteria"/>
</dbReference>
<accession>A6TL91</accession>
<evidence type="ECO:0000259" key="1">
    <source>
        <dbReference type="Pfam" id="PF26154"/>
    </source>
</evidence>
<evidence type="ECO:0000313" key="2">
    <source>
        <dbReference type="EMBL" id="ABR46959.1"/>
    </source>
</evidence>
<organism evidence="2 3">
    <name type="scientific">Alkaliphilus metalliredigens (strain QYMF)</name>
    <dbReference type="NCBI Taxonomy" id="293826"/>
    <lineage>
        <taxon>Bacteria</taxon>
        <taxon>Bacillati</taxon>
        <taxon>Bacillota</taxon>
        <taxon>Clostridia</taxon>
        <taxon>Peptostreptococcales</taxon>
        <taxon>Natronincolaceae</taxon>
        <taxon>Alkaliphilus</taxon>
    </lineage>
</organism>
<sequence length="123" mass="14300">MKKEEIIVIKTSLELLETMEEGLVYIKGKLNELKTEETINVLLDLTNAFASIEQSINPILLKLEKNDMPIKTDVLRDALDVMIKEYENTKGQRAVEIMQFTLEPAFKNWKREVEETLRPYIVS</sequence>
<feature type="domain" description="DUF8042" evidence="1">
    <location>
        <begin position="3"/>
        <end position="119"/>
    </location>
</feature>
<dbReference type="EMBL" id="CP000724">
    <property type="protein sequence ID" value="ABR46959.1"/>
    <property type="molecule type" value="Genomic_DNA"/>
</dbReference>
<proteinExistence type="predicted"/>
<dbReference type="Pfam" id="PF26154">
    <property type="entry name" value="DUF8042"/>
    <property type="match status" value="1"/>
</dbReference>
<name>A6TL91_ALKMQ</name>
<evidence type="ECO:0000313" key="3">
    <source>
        <dbReference type="Proteomes" id="UP000001572"/>
    </source>
</evidence>
<dbReference type="KEGG" id="amt:Amet_0734"/>
<dbReference type="STRING" id="293826.Amet_0734"/>
<dbReference type="AlphaFoldDB" id="A6TL91"/>
<dbReference type="RefSeq" id="WP_012062002.1">
    <property type="nucleotide sequence ID" value="NC_009633.1"/>
</dbReference>
<dbReference type="HOGENOM" id="CLU_153015_0_0_9"/>
<dbReference type="InterPro" id="IPR058355">
    <property type="entry name" value="DUF8042"/>
</dbReference>